<dbReference type="OrthoDB" id="7064503at2"/>
<keyword evidence="1" id="KW-0614">Plasmid</keyword>
<evidence type="ECO:0000313" key="2">
    <source>
        <dbReference type="Proteomes" id="UP000186336"/>
    </source>
</evidence>
<reference evidence="1 2" key="1">
    <citation type="submission" date="2017-01" db="EMBL/GenBank/DDBJ databases">
        <title>Complete genome of Tateyamaria omphalii DOK1-4 isolated from seawater in Dokdo.</title>
        <authorList>
            <person name="Kim J.H."/>
            <person name="Chi W.-J."/>
        </authorList>
    </citation>
    <scope>NUCLEOTIDE SEQUENCE [LARGE SCALE GENOMIC DNA]</scope>
    <source>
        <strain evidence="1 2">DOK1-4</strain>
        <plasmid evidence="1 2">pDOK1-4-1</plasmid>
    </source>
</reference>
<dbReference type="SUPFAM" id="SSF75005">
    <property type="entry name" value="Arabinanase/levansucrase/invertase"/>
    <property type="match status" value="1"/>
</dbReference>
<sequence length="320" mass="35491">MMVEKLGKLFDPGAHELMHGPGLFAQSPQTLALPGGGVRIYFSTRSADGNSGKFISHVSYADVADDLTTLVDVARHEVLARGPLGAFDEHGVFPLNPVQVRDEVWGYTTGWTRRVSVSVDTAIGLVKSRDGGRTFQRVGTGPVLSASLHEPFLVGDGFVRQIGDQFRMWYIFGQRWERETEEAAPDRVYKIAQAWSDDGQNWQRTSGETILPDVLGRNECQALPSVAYFDGHYHMVFCYRHIHGFRTDPTKGYRLGYARSEDAVTWDRDDAALGLTGTPGAWDADMQCYPHIFVHQGALYLLYNGNAFGKDGFGLARLSP</sequence>
<dbReference type="Proteomes" id="UP000186336">
    <property type="component" value="Plasmid pDOK1-4-1"/>
</dbReference>
<accession>A0A1P8N122</accession>
<dbReference type="InterPro" id="IPR023296">
    <property type="entry name" value="Glyco_hydro_beta-prop_sf"/>
</dbReference>
<gene>
    <name evidence="1" type="ORF">BWR18_19355</name>
</gene>
<proteinExistence type="predicted"/>
<keyword evidence="2" id="KW-1185">Reference proteome</keyword>
<dbReference type="EMBL" id="CP019313">
    <property type="protein sequence ID" value="APX14025.1"/>
    <property type="molecule type" value="Genomic_DNA"/>
</dbReference>
<protein>
    <recommendedName>
        <fullName evidence="3">Glycosylase</fullName>
    </recommendedName>
</protein>
<evidence type="ECO:0000313" key="1">
    <source>
        <dbReference type="EMBL" id="APX14025.1"/>
    </source>
</evidence>
<evidence type="ECO:0008006" key="3">
    <source>
        <dbReference type="Google" id="ProtNLM"/>
    </source>
</evidence>
<organism evidence="1 2">
    <name type="scientific">Tateyamaria omphalii</name>
    <dbReference type="NCBI Taxonomy" id="299262"/>
    <lineage>
        <taxon>Bacteria</taxon>
        <taxon>Pseudomonadati</taxon>
        <taxon>Pseudomonadota</taxon>
        <taxon>Alphaproteobacteria</taxon>
        <taxon>Rhodobacterales</taxon>
        <taxon>Roseobacteraceae</taxon>
        <taxon>Tateyamaria</taxon>
    </lineage>
</organism>
<dbReference type="RefSeq" id="WP_076630471.1">
    <property type="nucleotide sequence ID" value="NZ_CP019313.1"/>
</dbReference>
<name>A0A1P8N122_9RHOB</name>
<geneLocation type="plasmid" evidence="1 2">
    <name>pDOK1-4-1</name>
</geneLocation>
<dbReference type="AlphaFoldDB" id="A0A1P8N122"/>
<dbReference type="Gene3D" id="2.115.10.20">
    <property type="entry name" value="Glycosyl hydrolase domain, family 43"/>
    <property type="match status" value="2"/>
</dbReference>
<dbReference type="KEGG" id="tom:BWR18_19355"/>